<reference evidence="1" key="1">
    <citation type="submission" date="2021-02" db="EMBL/GenBank/DDBJ databases">
        <authorList>
            <person name="Nowell W R."/>
        </authorList>
    </citation>
    <scope>NUCLEOTIDE SEQUENCE</scope>
</reference>
<sequence>ILTKKLQTINNNPTLYLHFIKLYCSLLQFNNIELKNLVLKLLTKFFLHNYPWVRRQAAQNLYDTCILFNDDLLLGDDEDKSEQVMNLLTETDWEQNLDELTKIRQTLLNLFHIE</sequence>
<keyword evidence="2" id="KW-1185">Reference proteome</keyword>
<dbReference type="Proteomes" id="UP000663873">
    <property type="component" value="Unassembled WGS sequence"/>
</dbReference>
<name>A0A821LVH3_9BILA</name>
<evidence type="ECO:0000313" key="1">
    <source>
        <dbReference type="EMBL" id="CAF4757084.1"/>
    </source>
</evidence>
<dbReference type="EMBL" id="CAJOBP010041315">
    <property type="protein sequence ID" value="CAF4757084.1"/>
    <property type="molecule type" value="Genomic_DNA"/>
</dbReference>
<evidence type="ECO:0000313" key="2">
    <source>
        <dbReference type="Proteomes" id="UP000663873"/>
    </source>
</evidence>
<gene>
    <name evidence="1" type="ORF">UJA718_LOCUS39249</name>
</gene>
<proteinExistence type="predicted"/>
<comment type="caution">
    <text evidence="1">The sequence shown here is derived from an EMBL/GenBank/DDBJ whole genome shotgun (WGS) entry which is preliminary data.</text>
</comment>
<protein>
    <submittedName>
        <fullName evidence="1">Uncharacterized protein</fullName>
    </submittedName>
</protein>
<organism evidence="1 2">
    <name type="scientific">Rotaria socialis</name>
    <dbReference type="NCBI Taxonomy" id="392032"/>
    <lineage>
        <taxon>Eukaryota</taxon>
        <taxon>Metazoa</taxon>
        <taxon>Spiralia</taxon>
        <taxon>Gnathifera</taxon>
        <taxon>Rotifera</taxon>
        <taxon>Eurotatoria</taxon>
        <taxon>Bdelloidea</taxon>
        <taxon>Philodinida</taxon>
        <taxon>Philodinidae</taxon>
        <taxon>Rotaria</taxon>
    </lineage>
</organism>
<feature type="non-terminal residue" evidence="1">
    <location>
        <position position="1"/>
    </location>
</feature>
<dbReference type="AlphaFoldDB" id="A0A821LVH3"/>
<accession>A0A821LVH3</accession>